<evidence type="ECO:0000256" key="3">
    <source>
        <dbReference type="ARBA" id="ARBA00023139"/>
    </source>
</evidence>
<dbReference type="Pfam" id="PF13525">
    <property type="entry name" value="YfiO"/>
    <property type="match status" value="1"/>
</dbReference>
<dbReference type="Gene3D" id="1.25.40.10">
    <property type="entry name" value="Tetratricopeptide repeat domain"/>
    <property type="match status" value="1"/>
</dbReference>
<dbReference type="InterPro" id="IPR011990">
    <property type="entry name" value="TPR-like_helical_dom_sf"/>
</dbReference>
<evidence type="ECO:0000256" key="5">
    <source>
        <dbReference type="ARBA" id="ARBA00023288"/>
    </source>
</evidence>
<dbReference type="SUPFAM" id="SSF48452">
    <property type="entry name" value="TPR-like"/>
    <property type="match status" value="2"/>
</dbReference>
<protein>
    <recommendedName>
        <fullName evidence="6">Outer membrane protein assembly factor BamD</fullName>
    </recommendedName>
</protein>
<comment type="function">
    <text evidence="6">Part of the outer membrane protein assembly complex, which is involved in assembly and insertion of beta-barrel proteins into the outer membrane.</text>
</comment>
<evidence type="ECO:0000313" key="10">
    <source>
        <dbReference type="Proteomes" id="UP001589814"/>
    </source>
</evidence>
<dbReference type="EMBL" id="JBHLVX010000002">
    <property type="protein sequence ID" value="MFC0266536.1"/>
    <property type="molecule type" value="Genomic_DNA"/>
</dbReference>
<evidence type="ECO:0000256" key="1">
    <source>
        <dbReference type="ARBA" id="ARBA00022729"/>
    </source>
</evidence>
<dbReference type="PANTHER" id="PTHR37423:SF1">
    <property type="entry name" value="OUTER MEMBRANE PROTEIN ASSEMBLY FACTOR BAMD"/>
    <property type="match status" value="1"/>
</dbReference>
<dbReference type="HAMAP" id="MF_00922">
    <property type="entry name" value="OM_assembly_BamD"/>
    <property type="match status" value="1"/>
</dbReference>
<dbReference type="CDD" id="cd15830">
    <property type="entry name" value="BamD"/>
    <property type="match status" value="1"/>
</dbReference>
<organism evidence="9 10">
    <name type="scientific">Kushneria aurantia</name>
    <dbReference type="NCBI Taxonomy" id="504092"/>
    <lineage>
        <taxon>Bacteria</taxon>
        <taxon>Pseudomonadati</taxon>
        <taxon>Pseudomonadota</taxon>
        <taxon>Gammaproteobacteria</taxon>
        <taxon>Oceanospirillales</taxon>
        <taxon>Halomonadaceae</taxon>
        <taxon>Kushneria</taxon>
    </lineage>
</organism>
<dbReference type="InterPro" id="IPR039565">
    <property type="entry name" value="BamD-like"/>
</dbReference>
<dbReference type="InterPro" id="IPR017689">
    <property type="entry name" value="BamD"/>
</dbReference>
<feature type="signal peptide" evidence="7">
    <location>
        <begin position="1"/>
        <end position="20"/>
    </location>
</feature>
<keyword evidence="10" id="KW-1185">Reference proteome</keyword>
<keyword evidence="3 6" id="KW-0564">Palmitate</keyword>
<keyword evidence="1 6" id="KW-0732">Signal</keyword>
<dbReference type="PROSITE" id="PS51257">
    <property type="entry name" value="PROKAR_LIPOPROTEIN"/>
    <property type="match status" value="1"/>
</dbReference>
<evidence type="ECO:0000256" key="4">
    <source>
        <dbReference type="ARBA" id="ARBA00023237"/>
    </source>
</evidence>
<dbReference type="RefSeq" id="WP_019952308.1">
    <property type="nucleotide sequence ID" value="NZ_JBHLVX010000002.1"/>
</dbReference>
<sequence>MRAISLSALALAAVLLVGCAGNQSREEDSQLSEQQLYQNIQQALDDGRYSRAVTLLETLDSRFPFGEYAEQSQLELIYGYYQVNNWEATRAAASRFIRLHPDNPQVDYAYYMRGLAAWQSGRFSLETLELIDISKRDLGATRDAYVDFGEVARRFPDSPYAADARQRIIYLRNVLARHELQVADFYLRKEAYVAAVNRGQWVIDYYPQTPASRDALAVIVEGYMGLNMPAEAREALAQLINNDPDNARLDGDTFDPRYVGGSLSLKGS</sequence>
<name>A0ABV6FYR3_9GAMM</name>
<dbReference type="PANTHER" id="PTHR37423">
    <property type="entry name" value="SOLUBLE LYTIC MUREIN TRANSGLYCOSYLASE-RELATED"/>
    <property type="match status" value="1"/>
</dbReference>
<comment type="subcellular location">
    <subcellularLocation>
        <location evidence="6">Cell outer membrane</location>
        <topology evidence="6">Lipid-anchor</topology>
    </subcellularLocation>
</comment>
<feature type="chain" id="PRO_5046790784" description="Outer membrane protein assembly factor BamD" evidence="7">
    <location>
        <begin position="21"/>
        <end position="268"/>
    </location>
</feature>
<keyword evidence="5 6" id="KW-0449">Lipoprotein</keyword>
<comment type="subunit">
    <text evidence="6">Part of the Bam complex.</text>
</comment>
<keyword evidence="4 6" id="KW-0998">Cell outer membrane</keyword>
<gene>
    <name evidence="6" type="primary">bamD</name>
    <name evidence="9" type="ORF">ACFFHW_00750</name>
</gene>
<keyword evidence="2 6" id="KW-0472">Membrane</keyword>
<comment type="caution">
    <text evidence="9">The sequence shown here is derived from an EMBL/GenBank/DDBJ whole genome shotgun (WGS) entry which is preliminary data.</text>
</comment>
<dbReference type="NCBIfam" id="TIGR03302">
    <property type="entry name" value="OM_YfiO"/>
    <property type="match status" value="1"/>
</dbReference>
<dbReference type="Proteomes" id="UP001589814">
    <property type="component" value="Unassembled WGS sequence"/>
</dbReference>
<comment type="similarity">
    <text evidence="6">Belongs to the BamD family.</text>
</comment>
<evidence type="ECO:0000256" key="2">
    <source>
        <dbReference type="ARBA" id="ARBA00023136"/>
    </source>
</evidence>
<feature type="domain" description="Outer membrane lipoprotein BamD-like" evidence="8">
    <location>
        <begin position="31"/>
        <end position="235"/>
    </location>
</feature>
<accession>A0ABV6FYR3</accession>
<evidence type="ECO:0000256" key="6">
    <source>
        <dbReference type="HAMAP-Rule" id="MF_00922"/>
    </source>
</evidence>
<evidence type="ECO:0000313" key="9">
    <source>
        <dbReference type="EMBL" id="MFC0266536.1"/>
    </source>
</evidence>
<evidence type="ECO:0000259" key="8">
    <source>
        <dbReference type="Pfam" id="PF13525"/>
    </source>
</evidence>
<reference evidence="9 10" key="1">
    <citation type="submission" date="2024-09" db="EMBL/GenBank/DDBJ databases">
        <authorList>
            <person name="Sun Q."/>
            <person name="Mori K."/>
        </authorList>
    </citation>
    <scope>NUCLEOTIDE SEQUENCE [LARGE SCALE GENOMIC DNA]</scope>
    <source>
        <strain evidence="9 10">CCM 7415</strain>
    </source>
</reference>
<proteinExistence type="inferred from homology"/>
<evidence type="ECO:0000256" key="7">
    <source>
        <dbReference type="SAM" id="SignalP"/>
    </source>
</evidence>